<dbReference type="SUPFAM" id="SSF53639">
    <property type="entry name" value="AraD/HMP-PK domain-like"/>
    <property type="match status" value="1"/>
</dbReference>
<dbReference type="InterPro" id="IPR036409">
    <property type="entry name" value="Aldolase_II/adducin_N_sf"/>
</dbReference>
<dbReference type="NCBIfam" id="NF005451">
    <property type="entry name" value="PRK07044.1"/>
    <property type="match status" value="1"/>
</dbReference>
<feature type="domain" description="Class II aldolase/adducin N-terminal" evidence="2">
    <location>
        <begin position="27"/>
        <end position="206"/>
    </location>
</feature>
<dbReference type="Proteomes" id="UP000541185">
    <property type="component" value="Unassembled WGS sequence"/>
</dbReference>
<protein>
    <submittedName>
        <fullName evidence="3">Class II aldolase/adducin family protein</fullName>
    </submittedName>
</protein>
<organism evidence="3 4">
    <name type="scientific">Ramlibacter agri</name>
    <dbReference type="NCBI Taxonomy" id="2728837"/>
    <lineage>
        <taxon>Bacteria</taxon>
        <taxon>Pseudomonadati</taxon>
        <taxon>Pseudomonadota</taxon>
        <taxon>Betaproteobacteria</taxon>
        <taxon>Burkholderiales</taxon>
        <taxon>Comamonadaceae</taxon>
        <taxon>Ramlibacter</taxon>
    </lineage>
</organism>
<comment type="similarity">
    <text evidence="1">Belongs to the aldolase class II family.</text>
</comment>
<dbReference type="AlphaFoldDB" id="A0A848H051"/>
<evidence type="ECO:0000256" key="1">
    <source>
        <dbReference type="ARBA" id="ARBA00037961"/>
    </source>
</evidence>
<name>A0A848H051_9BURK</name>
<dbReference type="PANTHER" id="PTHR10672:SF3">
    <property type="entry name" value="PROTEIN HU-LI TAI SHAO"/>
    <property type="match status" value="1"/>
</dbReference>
<evidence type="ECO:0000313" key="3">
    <source>
        <dbReference type="EMBL" id="NML42440.1"/>
    </source>
</evidence>
<evidence type="ECO:0000313" key="4">
    <source>
        <dbReference type="Proteomes" id="UP000541185"/>
    </source>
</evidence>
<dbReference type="PANTHER" id="PTHR10672">
    <property type="entry name" value="ADDUCIN"/>
    <property type="match status" value="1"/>
</dbReference>
<dbReference type="GO" id="GO:0005856">
    <property type="term" value="C:cytoskeleton"/>
    <property type="evidence" value="ECO:0007669"/>
    <property type="project" value="TreeGrafter"/>
</dbReference>
<gene>
    <name evidence="3" type="ORF">HHL11_01680</name>
</gene>
<dbReference type="GO" id="GO:0051015">
    <property type="term" value="F:actin filament binding"/>
    <property type="evidence" value="ECO:0007669"/>
    <property type="project" value="TreeGrafter"/>
</dbReference>
<proteinExistence type="inferred from homology"/>
<dbReference type="RefSeq" id="WP_169416649.1">
    <property type="nucleotide sequence ID" value="NZ_JABBFX010000001.1"/>
</dbReference>
<evidence type="ECO:0000259" key="2">
    <source>
        <dbReference type="SMART" id="SM01007"/>
    </source>
</evidence>
<dbReference type="SMART" id="SM01007">
    <property type="entry name" value="Aldolase_II"/>
    <property type="match status" value="1"/>
</dbReference>
<dbReference type="EMBL" id="JABBFX010000001">
    <property type="protein sequence ID" value="NML42440.1"/>
    <property type="molecule type" value="Genomic_DNA"/>
</dbReference>
<dbReference type="InterPro" id="IPR051017">
    <property type="entry name" value="Aldolase-II_Adducin_sf"/>
</dbReference>
<dbReference type="Pfam" id="PF00596">
    <property type="entry name" value="Aldolase_II"/>
    <property type="match status" value="1"/>
</dbReference>
<dbReference type="InterPro" id="IPR001303">
    <property type="entry name" value="Aldolase_II/adducin_N"/>
</dbReference>
<keyword evidence="4" id="KW-1185">Reference proteome</keyword>
<sequence>MTPGALRDAFQQHRPAGCEAAEWQQRCELAAAYRLFALLGWHELIYNHLTVRVPGTPHFLINPFGLMYREVKAGNLVKIDLDGRKVDDSPWPVNPAGFIVHSAVHAARPDAHCVVHTHTTAGQVVSCQRDGLLPLSFNSTFYTGRVAYHDFEGITLEREECERLAADLGDRNVMILRNHGLLVCGPSVGDAFAEHYMLQRACEVQVAAQATGAALVQPRSEIAQLAAEQYERTARRGDQNTLLWDAMLRWAWDLDPGFAT</sequence>
<comment type="caution">
    <text evidence="3">The sequence shown here is derived from an EMBL/GenBank/DDBJ whole genome shotgun (WGS) entry which is preliminary data.</text>
</comment>
<dbReference type="Gene3D" id="3.40.225.10">
    <property type="entry name" value="Class II aldolase/adducin N-terminal domain"/>
    <property type="match status" value="1"/>
</dbReference>
<accession>A0A848H051</accession>
<reference evidence="3 4" key="1">
    <citation type="submission" date="2020-04" db="EMBL/GenBank/DDBJ databases">
        <title>Ramlibacter sp. G-1-2-2 isolated from soil.</title>
        <authorList>
            <person name="Dahal R.H."/>
        </authorList>
    </citation>
    <scope>NUCLEOTIDE SEQUENCE [LARGE SCALE GENOMIC DNA]</scope>
    <source>
        <strain evidence="3 4">G-1-2-2</strain>
    </source>
</reference>